<reference evidence="1 2" key="1">
    <citation type="submission" date="2016-10" db="EMBL/GenBank/DDBJ databases">
        <authorList>
            <person name="de Groot N.N."/>
        </authorList>
    </citation>
    <scope>NUCLEOTIDE SEQUENCE [LARGE SCALE GENOMIC DNA]</scope>
    <source>
        <strain evidence="1 2">CGMCC 1.6502</strain>
    </source>
</reference>
<protein>
    <recommendedName>
        <fullName evidence="3">Tetratricopeptide repeat-containing protein</fullName>
    </recommendedName>
</protein>
<organism evidence="1 2">
    <name type="scientific">Sediminibacillus albus</name>
    <dbReference type="NCBI Taxonomy" id="407036"/>
    <lineage>
        <taxon>Bacteria</taxon>
        <taxon>Bacillati</taxon>
        <taxon>Bacillota</taxon>
        <taxon>Bacilli</taxon>
        <taxon>Bacillales</taxon>
        <taxon>Bacillaceae</taxon>
        <taxon>Sediminibacillus</taxon>
    </lineage>
</organism>
<dbReference type="InterPro" id="IPR011990">
    <property type="entry name" value="TPR-like_helical_dom_sf"/>
</dbReference>
<dbReference type="RefSeq" id="WP_093216006.1">
    <property type="nucleotide sequence ID" value="NZ_FNFL01000006.1"/>
</dbReference>
<dbReference type="EMBL" id="FNFL01000006">
    <property type="protein sequence ID" value="SDK41576.1"/>
    <property type="molecule type" value="Genomic_DNA"/>
</dbReference>
<evidence type="ECO:0008006" key="3">
    <source>
        <dbReference type="Google" id="ProtNLM"/>
    </source>
</evidence>
<accession>A0A1G9BQ45</accession>
<dbReference type="Gene3D" id="1.25.40.10">
    <property type="entry name" value="Tetratricopeptide repeat domain"/>
    <property type="match status" value="1"/>
</dbReference>
<evidence type="ECO:0000313" key="1">
    <source>
        <dbReference type="EMBL" id="SDK41576.1"/>
    </source>
</evidence>
<keyword evidence="2" id="KW-1185">Reference proteome</keyword>
<evidence type="ECO:0000313" key="2">
    <source>
        <dbReference type="Proteomes" id="UP000198694"/>
    </source>
</evidence>
<dbReference type="OrthoDB" id="2961242at2"/>
<dbReference type="SUPFAM" id="SSF116965">
    <property type="entry name" value="Hypothetical protein MPN330"/>
    <property type="match status" value="1"/>
</dbReference>
<dbReference type="SUPFAM" id="SSF48452">
    <property type="entry name" value="TPR-like"/>
    <property type="match status" value="1"/>
</dbReference>
<dbReference type="STRING" id="407036.SAMN05216243_3068"/>
<dbReference type="Proteomes" id="UP000198694">
    <property type="component" value="Unassembled WGS sequence"/>
</dbReference>
<name>A0A1G9BQ45_9BACI</name>
<proteinExistence type="predicted"/>
<gene>
    <name evidence="1" type="ORF">SAMN05216243_3068</name>
</gene>
<dbReference type="AlphaFoldDB" id="A0A1G9BQ45"/>
<sequence length="331" mass="38945">MKTKNDNVIIFPKWKDTLEEESLQALKEKRYEDALKKLNELIGHEIYSHEIFTGKIICLMELGKTEDAEELCRRLIAQEDDYYFEYLHIYLTLLFQMSEYKQLIEIIEDVFASKTVVEPFQSQLKQLSEMSKKLSQDKMDEQAYDYINELGKAVKAGDSFSQWRLLVQCRGLAVAPYIQFLKRLLKDQQIDPVVKTAIIEWMQEQQIDEDIAVDKLGFTITVNPSKLKGIDSHAVTKQIHVLMREVEQDNPSLFQLLENLLYRYLYVRYPVMPEEKDLVAISHALKIMGAQYLQLEAFENTYRKEAEAFETDTYLKEIAESQKRYFSIIEE</sequence>